<dbReference type="Proteomes" id="UP001278050">
    <property type="component" value="Unassembled WGS sequence"/>
</dbReference>
<evidence type="ECO:0000313" key="1">
    <source>
        <dbReference type="EMBL" id="MDX5995280.1"/>
    </source>
</evidence>
<keyword evidence="2" id="KW-0560">Oxidoreductase</keyword>
<dbReference type="GO" id="GO:0010309">
    <property type="term" value="F:acireductone dioxygenase [iron(II)-requiring] activity"/>
    <property type="evidence" value="ECO:0007669"/>
    <property type="project" value="InterPro"/>
</dbReference>
<keyword evidence="2" id="KW-0223">Dioxygenase</keyword>
<evidence type="ECO:0000313" key="3">
    <source>
        <dbReference type="Proteomes" id="UP000182413"/>
    </source>
</evidence>
<proteinExistence type="predicted"/>
<dbReference type="RefSeq" id="WP_074680385.1">
    <property type="nucleotide sequence ID" value="NZ_CBCSET010000006.1"/>
</dbReference>
<sequence length="179" mass="19950">MSSLAVHLHTSPELPNKVLNHADDIASTLAAVGIDYRQVELPAALRPGCEQAEFDAAYGLWLQAFMGNEGHVQQELFNLQRNHPQKLELRARYLDEQAQPSVSAWLFIGGFAQLSVHLDGYVYVLQGERGDLLTLPAGTRHWFDLGEEPHVLALRLSVSDEAPERTGDDIARRFPRLGD</sequence>
<dbReference type="SUPFAM" id="SSF51182">
    <property type="entry name" value="RmlC-like cupins"/>
    <property type="match status" value="1"/>
</dbReference>
<dbReference type="Pfam" id="PF03079">
    <property type="entry name" value="ARD"/>
    <property type="match status" value="1"/>
</dbReference>
<dbReference type="EMBL" id="JAWXXP010000001">
    <property type="protein sequence ID" value="MDX5995280.1"/>
    <property type="molecule type" value="Genomic_DNA"/>
</dbReference>
<dbReference type="OrthoDB" id="9795636at2"/>
<dbReference type="Gene3D" id="2.60.120.10">
    <property type="entry name" value="Jelly Rolls"/>
    <property type="match status" value="1"/>
</dbReference>
<gene>
    <name evidence="2" type="ORF">SAMN05216575_10658</name>
    <name evidence="1" type="ORF">SIM71_24710</name>
</gene>
<protein>
    <submittedName>
        <fullName evidence="2">1,2-dihydroxy-3-keto-5-methylthiopentene dioxygenase</fullName>
    </submittedName>
    <submittedName>
        <fullName evidence="1">Acireductone dioxygenase</fullName>
    </submittedName>
</protein>
<reference evidence="2 3" key="1">
    <citation type="submission" date="2016-10" db="EMBL/GenBank/DDBJ databases">
        <authorList>
            <person name="de Groot N.N."/>
        </authorList>
    </citation>
    <scope>NUCLEOTIDE SEQUENCE [LARGE SCALE GENOMIC DNA]</scope>
    <source>
        <strain evidence="2 3">JCM 10630</strain>
    </source>
</reference>
<evidence type="ECO:0000313" key="2">
    <source>
        <dbReference type="EMBL" id="SDF17223.1"/>
    </source>
</evidence>
<dbReference type="InterPro" id="IPR004313">
    <property type="entry name" value="ARD"/>
</dbReference>
<evidence type="ECO:0000313" key="4">
    <source>
        <dbReference type="Proteomes" id="UP001278050"/>
    </source>
</evidence>
<keyword evidence="4" id="KW-1185">Reference proteome</keyword>
<reference evidence="1 4" key="2">
    <citation type="submission" date="2023-11" db="EMBL/GenBank/DDBJ databases">
        <title>MicrobeMod: A computational toolkit for identifying prokaryotic methylation and restriction-modification with nanopore sequencing.</title>
        <authorList>
            <person name="Crits-Christoph A."/>
            <person name="Kang S.C."/>
            <person name="Lee H."/>
            <person name="Ostrov N."/>
        </authorList>
    </citation>
    <scope>NUCLEOTIDE SEQUENCE [LARGE SCALE GENOMIC DNA]</scope>
    <source>
        <strain evidence="1 4">ATCC BAA-571</strain>
    </source>
</reference>
<dbReference type="InterPro" id="IPR014710">
    <property type="entry name" value="RmlC-like_jellyroll"/>
</dbReference>
<organism evidence="2 3">
    <name type="scientific">Ectopseudomonas alcaliphila</name>
    <dbReference type="NCBI Taxonomy" id="101564"/>
    <lineage>
        <taxon>Bacteria</taxon>
        <taxon>Pseudomonadati</taxon>
        <taxon>Pseudomonadota</taxon>
        <taxon>Gammaproteobacteria</taxon>
        <taxon>Pseudomonadales</taxon>
        <taxon>Pseudomonadaceae</taxon>
        <taxon>Ectopseudomonas</taxon>
    </lineage>
</organism>
<name>A0A1G7IX40_9GAMM</name>
<dbReference type="Proteomes" id="UP000182413">
    <property type="component" value="Unassembled WGS sequence"/>
</dbReference>
<dbReference type="EMBL" id="FNAE01000006">
    <property type="protein sequence ID" value="SDF17223.1"/>
    <property type="molecule type" value="Genomic_DNA"/>
</dbReference>
<dbReference type="AlphaFoldDB" id="A0A1G7IX40"/>
<dbReference type="InterPro" id="IPR011051">
    <property type="entry name" value="RmlC_Cupin_sf"/>
</dbReference>
<accession>A0A1G7IX40</accession>